<proteinExistence type="predicted"/>
<evidence type="ECO:0000313" key="3">
    <source>
        <dbReference type="Proteomes" id="UP001054945"/>
    </source>
</evidence>
<protein>
    <submittedName>
        <fullName evidence="2">Uncharacterized protein</fullName>
    </submittedName>
</protein>
<keyword evidence="1" id="KW-1133">Transmembrane helix</keyword>
<accession>A0AAV4V3U9</accession>
<keyword evidence="1" id="KW-0812">Transmembrane</keyword>
<keyword evidence="3" id="KW-1185">Reference proteome</keyword>
<comment type="caution">
    <text evidence="2">The sequence shown here is derived from an EMBL/GenBank/DDBJ whole genome shotgun (WGS) entry which is preliminary data.</text>
</comment>
<gene>
    <name evidence="2" type="ORF">CEXT_265391</name>
</gene>
<keyword evidence="1" id="KW-0472">Membrane</keyword>
<organism evidence="2 3">
    <name type="scientific">Caerostris extrusa</name>
    <name type="common">Bark spider</name>
    <name type="synonym">Caerostris bankana</name>
    <dbReference type="NCBI Taxonomy" id="172846"/>
    <lineage>
        <taxon>Eukaryota</taxon>
        <taxon>Metazoa</taxon>
        <taxon>Ecdysozoa</taxon>
        <taxon>Arthropoda</taxon>
        <taxon>Chelicerata</taxon>
        <taxon>Arachnida</taxon>
        <taxon>Araneae</taxon>
        <taxon>Araneomorphae</taxon>
        <taxon>Entelegynae</taxon>
        <taxon>Araneoidea</taxon>
        <taxon>Araneidae</taxon>
        <taxon>Caerostris</taxon>
    </lineage>
</organism>
<name>A0AAV4V3U9_CAEEX</name>
<dbReference type="Proteomes" id="UP001054945">
    <property type="component" value="Unassembled WGS sequence"/>
</dbReference>
<dbReference type="AlphaFoldDB" id="A0AAV4V3U9"/>
<dbReference type="EMBL" id="BPLR01013936">
    <property type="protein sequence ID" value="GIY64892.1"/>
    <property type="molecule type" value="Genomic_DNA"/>
</dbReference>
<sequence>MTVDEKRTVDNYGSLENSGLAFFCKPVTVVVNGRWCRRLLFSVAADEFSPQAEKKVNYYWKMKSSQIFVSYLLLFFIVIANFEHVLGGEYEYPSYETNSVLFLMIDVTLDKAVSAAFSPISIECQSADIGEKKTNRG</sequence>
<evidence type="ECO:0000256" key="1">
    <source>
        <dbReference type="SAM" id="Phobius"/>
    </source>
</evidence>
<evidence type="ECO:0000313" key="2">
    <source>
        <dbReference type="EMBL" id="GIY64892.1"/>
    </source>
</evidence>
<feature type="transmembrane region" description="Helical" evidence="1">
    <location>
        <begin position="67"/>
        <end position="86"/>
    </location>
</feature>
<reference evidence="2 3" key="1">
    <citation type="submission" date="2021-06" db="EMBL/GenBank/DDBJ databases">
        <title>Caerostris extrusa draft genome.</title>
        <authorList>
            <person name="Kono N."/>
            <person name="Arakawa K."/>
        </authorList>
    </citation>
    <scope>NUCLEOTIDE SEQUENCE [LARGE SCALE GENOMIC DNA]</scope>
</reference>